<feature type="domain" description="NADP-dependent oxidoreductase" evidence="12">
    <location>
        <begin position="20"/>
        <end position="293"/>
    </location>
</feature>
<gene>
    <name evidence="13" type="primary">Akr1cl2</name>
</gene>
<dbReference type="PRINTS" id="PR00069">
    <property type="entry name" value="ALDKETRDTASE"/>
</dbReference>
<dbReference type="EC" id="1.1.1.2" evidence="4"/>
<comment type="similarity">
    <text evidence="1">Belongs to the aldo/keto reductase family.</text>
</comment>
<dbReference type="Gene3D" id="3.20.20.100">
    <property type="entry name" value="NADP-dependent oxidoreductase domain"/>
    <property type="match status" value="1"/>
</dbReference>
<evidence type="ECO:0000256" key="3">
    <source>
        <dbReference type="ARBA" id="ARBA00023002"/>
    </source>
</evidence>
<dbReference type="PANTHER" id="PTHR43827">
    <property type="entry name" value="2,5-DIKETO-D-GLUCONIC ACID REDUCTASE"/>
    <property type="match status" value="1"/>
</dbReference>
<keyword evidence="2" id="KW-0521">NADP</keyword>
<evidence type="ECO:0000256" key="4">
    <source>
        <dbReference type="ARBA" id="ARBA00024074"/>
    </source>
</evidence>
<evidence type="ECO:0000256" key="2">
    <source>
        <dbReference type="ARBA" id="ARBA00022857"/>
    </source>
</evidence>
<dbReference type="AlphaFoldDB" id="A0A6F9D6X3"/>
<sequence length="319" mass="36479">MKIEIPSVEIQPGVEMSMLGLGTSKAKSNELYEAVRSAIDLGYRHIDCAFVYGNEAEIGDAIKSKIDDETMTRSELFVTSKLWRTFNRPEHMQECFDESLRRLKLDYFDLYLFHWPEASAYCGLEVHKHFLDPKLDETADYVVTWQAMQKFLRSGRTRALGISNFNDFQVKRLLRESSEIPSVIQIESHPYFNQCELVNLCQSKGIVVTGYCPLGSADRPGVKNGGPLLLTDPLLVKLAAKYGKSPAQVALRFNIQREIAVTPKSVRPSRIAENMDVFNFTLSDAEMGEIFKLERGQRLCESMMDIKHKFHPFRENYSE</sequence>
<feature type="active site" description="Proton donor" evidence="9">
    <location>
        <position position="52"/>
    </location>
</feature>
<feature type="site" description="Lowers pKa of active site Tyr" evidence="11">
    <location>
        <position position="81"/>
    </location>
</feature>
<keyword evidence="3" id="KW-0560">Oxidoreductase</keyword>
<dbReference type="GO" id="GO:0008106">
    <property type="term" value="F:alcohol dehydrogenase (NADP+) activity"/>
    <property type="evidence" value="ECO:0007669"/>
    <property type="project" value="UniProtKB-EC"/>
</dbReference>
<evidence type="ECO:0000256" key="11">
    <source>
        <dbReference type="PIRSR" id="PIRSR000097-3"/>
    </source>
</evidence>
<dbReference type="Pfam" id="PF00248">
    <property type="entry name" value="Aldo_ket_red"/>
    <property type="match status" value="1"/>
</dbReference>
<accession>A0A6F9D6X3</accession>
<reference evidence="13" key="1">
    <citation type="submission" date="2020-04" db="EMBL/GenBank/DDBJ databases">
        <authorList>
            <person name="Neveu A P."/>
        </authorList>
    </citation>
    <scope>NUCLEOTIDE SEQUENCE</scope>
    <source>
        <tissue evidence="13">Whole embryo</tissue>
    </source>
</reference>
<dbReference type="InterPro" id="IPR020471">
    <property type="entry name" value="AKR"/>
</dbReference>
<evidence type="ECO:0000256" key="6">
    <source>
        <dbReference type="ARBA" id="ARBA00047706"/>
    </source>
</evidence>
<dbReference type="CDD" id="cd19071">
    <property type="entry name" value="AKR_AKR1-5-like"/>
    <property type="match status" value="1"/>
</dbReference>
<dbReference type="PANTHER" id="PTHR43827:SF14">
    <property type="entry name" value="NADP-DEPENDENT OXIDOREDUCTASE DOMAIN-CONTAINING PROTEIN"/>
    <property type="match status" value="1"/>
</dbReference>
<dbReference type="PIRSF" id="PIRSF000097">
    <property type="entry name" value="AKR"/>
    <property type="match status" value="1"/>
</dbReference>
<evidence type="ECO:0000256" key="5">
    <source>
        <dbReference type="ARBA" id="ARBA00044808"/>
    </source>
</evidence>
<comment type="catalytic activity">
    <reaction evidence="7">
        <text>S-nitrosoglutathione + NADPH + H(+) = S-(hydroxysulfenamide)glutathione + NADP(+)</text>
        <dbReference type="Rhea" id="RHEA:63500"/>
        <dbReference type="ChEBI" id="CHEBI:15378"/>
        <dbReference type="ChEBI" id="CHEBI:57783"/>
        <dbReference type="ChEBI" id="CHEBI:58349"/>
        <dbReference type="ChEBI" id="CHEBI:145544"/>
        <dbReference type="ChEBI" id="CHEBI:229723"/>
    </reaction>
</comment>
<evidence type="ECO:0000256" key="9">
    <source>
        <dbReference type="PIRSR" id="PIRSR000097-1"/>
    </source>
</evidence>
<dbReference type="InterPro" id="IPR023210">
    <property type="entry name" value="NADP_OxRdtase_dom"/>
</dbReference>
<dbReference type="InterPro" id="IPR036812">
    <property type="entry name" value="NAD(P)_OxRdtase_dom_sf"/>
</dbReference>
<organism evidence="13">
    <name type="scientific">Phallusia mammillata</name>
    <dbReference type="NCBI Taxonomy" id="59560"/>
    <lineage>
        <taxon>Eukaryota</taxon>
        <taxon>Metazoa</taxon>
        <taxon>Chordata</taxon>
        <taxon>Tunicata</taxon>
        <taxon>Ascidiacea</taxon>
        <taxon>Phlebobranchia</taxon>
        <taxon>Ascidiidae</taxon>
        <taxon>Phallusia</taxon>
    </lineage>
</organism>
<evidence type="ECO:0000313" key="13">
    <source>
        <dbReference type="EMBL" id="CAB3220843.1"/>
    </source>
</evidence>
<dbReference type="SUPFAM" id="SSF51430">
    <property type="entry name" value="NAD(P)-linked oxidoreductase"/>
    <property type="match status" value="1"/>
</dbReference>
<dbReference type="FunFam" id="3.20.20.100:FF:000006">
    <property type="entry name" value="Aldo-keto reductase family 1 member A1"/>
    <property type="match status" value="1"/>
</dbReference>
<name>A0A6F9D6X3_9ASCI</name>
<proteinExistence type="evidence at transcript level"/>
<evidence type="ECO:0000256" key="7">
    <source>
        <dbReference type="ARBA" id="ARBA00048207"/>
    </source>
</evidence>
<feature type="binding site" evidence="10">
    <location>
        <position position="114"/>
    </location>
    <ligand>
        <name>substrate</name>
    </ligand>
</feature>
<evidence type="ECO:0000259" key="12">
    <source>
        <dbReference type="Pfam" id="PF00248"/>
    </source>
</evidence>
<dbReference type="PROSITE" id="PS00062">
    <property type="entry name" value="ALDOKETO_REDUCTASE_2"/>
    <property type="match status" value="1"/>
</dbReference>
<dbReference type="PROSITE" id="PS00798">
    <property type="entry name" value="ALDOKETO_REDUCTASE_1"/>
    <property type="match status" value="1"/>
</dbReference>
<protein>
    <recommendedName>
        <fullName evidence="4">alcohol dehydrogenase (NADP(+))</fullName>
        <ecNumber evidence="4">1.1.1.2</ecNumber>
    </recommendedName>
    <alternativeName>
        <fullName evidence="5">S-nitroso-CoA reductase</fullName>
    </alternativeName>
</protein>
<dbReference type="InterPro" id="IPR018170">
    <property type="entry name" value="Aldo/ket_reductase_CS"/>
</dbReference>
<evidence type="ECO:0000256" key="10">
    <source>
        <dbReference type="PIRSR" id="PIRSR000097-2"/>
    </source>
</evidence>
<evidence type="ECO:0000256" key="1">
    <source>
        <dbReference type="ARBA" id="ARBA00007905"/>
    </source>
</evidence>
<comment type="catalytic activity">
    <reaction evidence="6">
        <text>S-nitroso-CoA + NADPH + H(+) = sulfinamide-CoA + NADP(+)</text>
        <dbReference type="Rhea" id="RHEA:78375"/>
        <dbReference type="ChEBI" id="CHEBI:15378"/>
        <dbReference type="ChEBI" id="CHEBI:57783"/>
        <dbReference type="ChEBI" id="CHEBI:58349"/>
        <dbReference type="ChEBI" id="CHEBI:145546"/>
        <dbReference type="ChEBI" id="CHEBI:145548"/>
    </reaction>
    <physiologicalReaction direction="left-to-right" evidence="6">
        <dbReference type="Rhea" id="RHEA:78376"/>
    </physiologicalReaction>
</comment>
<dbReference type="EMBL" id="LR782833">
    <property type="protein sequence ID" value="CAB3220843.1"/>
    <property type="molecule type" value="mRNA"/>
</dbReference>
<evidence type="ECO:0000256" key="8">
    <source>
        <dbReference type="ARBA" id="ARBA00048262"/>
    </source>
</evidence>
<comment type="catalytic activity">
    <reaction evidence="8">
        <text>a primary alcohol + NADP(+) = an aldehyde + NADPH + H(+)</text>
        <dbReference type="Rhea" id="RHEA:15937"/>
        <dbReference type="ChEBI" id="CHEBI:15378"/>
        <dbReference type="ChEBI" id="CHEBI:15734"/>
        <dbReference type="ChEBI" id="CHEBI:17478"/>
        <dbReference type="ChEBI" id="CHEBI:57783"/>
        <dbReference type="ChEBI" id="CHEBI:58349"/>
        <dbReference type="EC" id="1.1.1.2"/>
    </reaction>
</comment>